<reference evidence="3" key="1">
    <citation type="submission" date="2021-09" db="EMBL/GenBank/DDBJ databases">
        <title>A high-quality genome of the endoparasitic fungus Hirsutella rhossiliensis with a comparison of Hirsutella genomes reveals transposable elements contributing to genome size variation.</title>
        <authorList>
            <person name="Lin R."/>
            <person name="Jiao Y."/>
            <person name="Sun X."/>
            <person name="Ling J."/>
            <person name="Xie B."/>
            <person name="Cheng X."/>
        </authorList>
    </citation>
    <scope>NUCLEOTIDE SEQUENCE</scope>
    <source>
        <strain evidence="3">HR02</strain>
    </source>
</reference>
<feature type="region of interest" description="Disordered" evidence="1">
    <location>
        <begin position="45"/>
        <end position="142"/>
    </location>
</feature>
<protein>
    <submittedName>
        <fullName evidence="3">Uncharacterized protein</fullName>
    </submittedName>
</protein>
<accession>A0A9P8MS99</accession>
<sequence>MRLHLAAISTLAGLTLALPKPSQDATASFDIVKGERGLADFGEDVVAPTSSDDADFIGAEPLTPGQARWDFDRSADDQPVGLEEMPFDEDDLEEMGTAPGGNQPQSPEESAAMLQPAKRNPRGGSKSPVRSNCYRDSDCGKALPYCSEIDAKTRRGWCSRSKY</sequence>
<dbReference type="EMBL" id="JAIZPD010000009">
    <property type="protein sequence ID" value="KAH0961028.1"/>
    <property type="molecule type" value="Genomic_DNA"/>
</dbReference>
<gene>
    <name evidence="3" type="ORF">HRG_08181</name>
</gene>
<comment type="caution">
    <text evidence="3">The sequence shown here is derived from an EMBL/GenBank/DDBJ whole genome shotgun (WGS) entry which is preliminary data.</text>
</comment>
<dbReference type="GeneID" id="68357310"/>
<name>A0A9P8MS99_9HYPO</name>
<organism evidence="3 4">
    <name type="scientific">Hirsutella rhossiliensis</name>
    <dbReference type="NCBI Taxonomy" id="111463"/>
    <lineage>
        <taxon>Eukaryota</taxon>
        <taxon>Fungi</taxon>
        <taxon>Dikarya</taxon>
        <taxon>Ascomycota</taxon>
        <taxon>Pezizomycotina</taxon>
        <taxon>Sordariomycetes</taxon>
        <taxon>Hypocreomycetidae</taxon>
        <taxon>Hypocreales</taxon>
        <taxon>Ophiocordycipitaceae</taxon>
        <taxon>Hirsutella</taxon>
    </lineage>
</organism>
<feature type="compositionally biased region" description="Acidic residues" evidence="1">
    <location>
        <begin position="85"/>
        <end position="94"/>
    </location>
</feature>
<dbReference type="RefSeq" id="XP_044718541.1">
    <property type="nucleotide sequence ID" value="XM_044866652.1"/>
</dbReference>
<evidence type="ECO:0000256" key="2">
    <source>
        <dbReference type="SAM" id="SignalP"/>
    </source>
</evidence>
<dbReference type="AlphaFoldDB" id="A0A9P8MS99"/>
<feature type="chain" id="PRO_5040448860" evidence="2">
    <location>
        <begin position="18"/>
        <end position="163"/>
    </location>
</feature>
<dbReference type="Proteomes" id="UP000824596">
    <property type="component" value="Unassembled WGS sequence"/>
</dbReference>
<proteinExistence type="predicted"/>
<keyword evidence="4" id="KW-1185">Reference proteome</keyword>
<keyword evidence="2" id="KW-0732">Signal</keyword>
<evidence type="ECO:0000313" key="4">
    <source>
        <dbReference type="Proteomes" id="UP000824596"/>
    </source>
</evidence>
<feature type="signal peptide" evidence="2">
    <location>
        <begin position="1"/>
        <end position="17"/>
    </location>
</feature>
<evidence type="ECO:0000313" key="3">
    <source>
        <dbReference type="EMBL" id="KAH0961028.1"/>
    </source>
</evidence>
<evidence type="ECO:0000256" key="1">
    <source>
        <dbReference type="SAM" id="MobiDB-lite"/>
    </source>
</evidence>